<keyword evidence="10" id="KW-1185">Reference proteome</keyword>
<dbReference type="InterPro" id="IPR000700">
    <property type="entry name" value="PAS-assoc_C"/>
</dbReference>
<dbReference type="SMART" id="SM00065">
    <property type="entry name" value="GAF"/>
    <property type="match status" value="1"/>
</dbReference>
<dbReference type="Gene3D" id="3.30.565.10">
    <property type="entry name" value="Histidine kinase-like ATPase, C-terminal domain"/>
    <property type="match status" value="1"/>
</dbReference>
<dbReference type="PANTHER" id="PTHR43304:SF1">
    <property type="entry name" value="PAC DOMAIN-CONTAINING PROTEIN"/>
    <property type="match status" value="1"/>
</dbReference>
<feature type="domain" description="PAC" evidence="8">
    <location>
        <begin position="493"/>
        <end position="544"/>
    </location>
</feature>
<dbReference type="CDD" id="cd00082">
    <property type="entry name" value="HisKA"/>
    <property type="match status" value="1"/>
</dbReference>
<feature type="domain" description="PAS" evidence="7">
    <location>
        <begin position="1"/>
        <end position="71"/>
    </location>
</feature>
<dbReference type="SUPFAM" id="SSF55785">
    <property type="entry name" value="PYP-like sensor domain (PAS domain)"/>
    <property type="match status" value="4"/>
</dbReference>
<dbReference type="PROSITE" id="PS50109">
    <property type="entry name" value="HIS_KIN"/>
    <property type="match status" value="1"/>
</dbReference>
<feature type="domain" description="PAS" evidence="7">
    <location>
        <begin position="127"/>
        <end position="197"/>
    </location>
</feature>
<dbReference type="PANTHER" id="PTHR43304">
    <property type="entry name" value="PHYTOCHROME-LIKE PROTEIN CPH1"/>
    <property type="match status" value="1"/>
</dbReference>
<reference evidence="9 10" key="1">
    <citation type="submission" date="2019-08" db="EMBL/GenBank/DDBJ databases">
        <title>Paraburkholderia simonii sp. nov. and P. youngii sp. nov. Brazilian and Mexican Mimosa-associated rhizobia.</title>
        <authorList>
            <person name="Mavima L."/>
            <person name="Beukes C.W."/>
            <person name="Palmer M."/>
            <person name="De Meyer S.E."/>
            <person name="James E.K."/>
            <person name="Maluk M."/>
            <person name="Avontuur J.R."/>
            <person name="Chan W.Y."/>
            <person name="Venter S.N."/>
            <person name="Steenkamp E.T."/>
        </authorList>
    </citation>
    <scope>NUCLEOTIDE SEQUENCE [LARGE SCALE GENOMIC DNA]</scope>
    <source>
        <strain evidence="9 10">JPY454</strain>
    </source>
</reference>
<dbReference type="RefSeq" id="WP_176368097.1">
    <property type="nucleotide sequence ID" value="NZ_VOMC01000027.1"/>
</dbReference>
<dbReference type="InterPro" id="IPR029016">
    <property type="entry name" value="GAF-like_dom_sf"/>
</dbReference>
<sequence length="932" mass="104001">MENELSRTVDALPGLVWTAVPDGRIEFVNHRWCEYTGLSAEHACGEGWHSAFHHEDRPALLEAWKAVVASGMRGEAEARMRRFDGTYRWFLCRVSPVVDAAGKIVKWCGINTDIEDRKLAEASLRAHEARFRLIVDGLPTRVILFTPEGEVFHANRHTLNYSGATVDELKQWTTRDLTHPDDRHATIARFYASIKTGEPYDFESRHRRFDGVYRWFRVQGFPLRDEGGRIALWYFLQTDIDDRKRAEALLAGEKRLLEMVAMGLPLHTVLDDLCRLVEQIASDCFCSIALIDPGEMIFQRVNAPGLALTYTYPSSGSRIHVDMGPCGLAASRSEQIVVSDIASESRWPRAWRDLTLAHGLRACWATPILSRTNEVLGTFAIFRSEPGIPTPFQTDLTGRLTHLASIAIERARSELALKRSEERFRAIVDTTPESVTVLANDGTILWVNSAGRRALGAVRAEGLIGACYFDFVAPEHRARYVEFNRNICSGSDGVLEFDLISPHCERRHLETHAAPMHDSDGAIVQLGVTRDITARKQAEEQLRKSAALMAKVEQLTLSGSFSWRPETGSFTWSEQLYRIFGFEPSVRITLDTIAARVHPGDVHVLQEMIKRAKDGQHLEFEHRLLLSDGSVRYVRIQAHATRNAQGRLDYIGAVHDVTERRESEEALYGLRAELAHASRVNSLGALTASIAHEINQPLAGIMTNANTGLRMLSAQPPNVEGALGTMKRTIRDGQRASEMMTRLRALFGKRAVTTDAVDLVEAANDVIELLRAELRKKRIVLRLETADNLPPATGDRVQLQQVVLNLLLNAVEAMNSIDDRPRQMLVRIERDDGDHVRLAVTDSGVGIDPQDASKLFDAFFTTKREGMGIGLSVSRCIIERHGGRLWATSNERFGATFSFSIPCRAEPMAAADGSADMGLQLRSGIEQIVSDP</sequence>
<dbReference type="Pfam" id="PF08448">
    <property type="entry name" value="PAS_4"/>
    <property type="match status" value="1"/>
</dbReference>
<evidence type="ECO:0000259" key="8">
    <source>
        <dbReference type="PROSITE" id="PS50113"/>
    </source>
</evidence>
<dbReference type="EC" id="2.7.13.3" evidence="2"/>
<dbReference type="Gene3D" id="3.30.450.40">
    <property type="match status" value="1"/>
</dbReference>
<keyword evidence="4" id="KW-0808">Transferase</keyword>
<dbReference type="SMART" id="SM00086">
    <property type="entry name" value="PAC"/>
    <property type="match status" value="4"/>
</dbReference>
<dbReference type="SUPFAM" id="SSF55781">
    <property type="entry name" value="GAF domain-like"/>
    <property type="match status" value="1"/>
</dbReference>
<keyword evidence="5" id="KW-0418">Kinase</keyword>
<comment type="catalytic activity">
    <reaction evidence="1">
        <text>ATP + protein L-histidine = ADP + protein N-phospho-L-histidine.</text>
        <dbReference type="EC" id="2.7.13.3"/>
    </reaction>
</comment>
<dbReference type="Gene3D" id="2.10.70.100">
    <property type="match status" value="1"/>
</dbReference>
<comment type="caution">
    <text evidence="9">The sequence shown here is derived from an EMBL/GenBank/DDBJ whole genome shotgun (WGS) entry which is preliminary data.</text>
</comment>
<dbReference type="SUPFAM" id="SSF55874">
    <property type="entry name" value="ATPase domain of HSP90 chaperone/DNA topoisomerase II/histidine kinase"/>
    <property type="match status" value="1"/>
</dbReference>
<protein>
    <recommendedName>
        <fullName evidence="2">histidine kinase</fullName>
        <ecNumber evidence="2">2.7.13.3</ecNumber>
    </recommendedName>
</protein>
<dbReference type="InterPro" id="IPR003594">
    <property type="entry name" value="HATPase_dom"/>
</dbReference>
<feature type="domain" description="PAC" evidence="8">
    <location>
        <begin position="200"/>
        <end position="252"/>
    </location>
</feature>
<evidence type="ECO:0000313" key="9">
    <source>
        <dbReference type="EMBL" id="NVI06795.1"/>
    </source>
</evidence>
<dbReference type="Proteomes" id="UP000821598">
    <property type="component" value="Unassembled WGS sequence"/>
</dbReference>
<dbReference type="PRINTS" id="PR00344">
    <property type="entry name" value="BCTRLSENSOR"/>
</dbReference>
<dbReference type="InterPro" id="IPR052162">
    <property type="entry name" value="Sensor_kinase/Photoreceptor"/>
</dbReference>
<dbReference type="InterPro" id="IPR005467">
    <property type="entry name" value="His_kinase_dom"/>
</dbReference>
<keyword evidence="3" id="KW-0597">Phosphoprotein</keyword>
<feature type="domain" description="PAC" evidence="8">
    <location>
        <begin position="74"/>
        <end position="126"/>
    </location>
</feature>
<dbReference type="InterPro" id="IPR001610">
    <property type="entry name" value="PAC"/>
</dbReference>
<dbReference type="Pfam" id="PF08447">
    <property type="entry name" value="PAS_3"/>
    <property type="match status" value="3"/>
</dbReference>
<dbReference type="InterPro" id="IPR013655">
    <property type="entry name" value="PAS_fold_3"/>
</dbReference>
<dbReference type="CDD" id="cd00130">
    <property type="entry name" value="PAS"/>
    <property type="match status" value="3"/>
</dbReference>
<evidence type="ECO:0000256" key="3">
    <source>
        <dbReference type="ARBA" id="ARBA00022553"/>
    </source>
</evidence>
<dbReference type="InterPro" id="IPR036890">
    <property type="entry name" value="HATPase_C_sf"/>
</dbReference>
<dbReference type="SMART" id="SM00387">
    <property type="entry name" value="HATPase_c"/>
    <property type="match status" value="1"/>
</dbReference>
<feature type="domain" description="PAS" evidence="7">
    <location>
        <begin position="420"/>
        <end position="491"/>
    </location>
</feature>
<dbReference type="InterPro" id="IPR004358">
    <property type="entry name" value="Sig_transdc_His_kin-like_C"/>
</dbReference>
<dbReference type="InterPro" id="IPR013656">
    <property type="entry name" value="PAS_4"/>
</dbReference>
<evidence type="ECO:0000256" key="2">
    <source>
        <dbReference type="ARBA" id="ARBA00012438"/>
    </source>
</evidence>
<dbReference type="PROSITE" id="PS50112">
    <property type="entry name" value="PAS"/>
    <property type="match status" value="3"/>
</dbReference>
<feature type="domain" description="Histidine kinase" evidence="6">
    <location>
        <begin position="689"/>
        <end position="905"/>
    </location>
</feature>
<feature type="domain" description="PAC" evidence="8">
    <location>
        <begin position="618"/>
        <end position="669"/>
    </location>
</feature>
<dbReference type="PROSITE" id="PS50113">
    <property type="entry name" value="PAC"/>
    <property type="match status" value="4"/>
</dbReference>
<dbReference type="InterPro" id="IPR003661">
    <property type="entry name" value="HisK_dim/P_dom"/>
</dbReference>
<gene>
    <name evidence="9" type="ORF">FSB64_24120</name>
</gene>
<evidence type="ECO:0000313" key="10">
    <source>
        <dbReference type="Proteomes" id="UP000821598"/>
    </source>
</evidence>
<dbReference type="SUPFAM" id="SSF47384">
    <property type="entry name" value="Homodimeric domain of signal transducing histidine kinase"/>
    <property type="match status" value="1"/>
</dbReference>
<evidence type="ECO:0000256" key="1">
    <source>
        <dbReference type="ARBA" id="ARBA00000085"/>
    </source>
</evidence>
<dbReference type="SMART" id="SM00091">
    <property type="entry name" value="PAS"/>
    <property type="match status" value="4"/>
</dbReference>
<dbReference type="NCBIfam" id="TIGR00229">
    <property type="entry name" value="sensory_box"/>
    <property type="match status" value="4"/>
</dbReference>
<dbReference type="InterPro" id="IPR035965">
    <property type="entry name" value="PAS-like_dom_sf"/>
</dbReference>
<evidence type="ECO:0000256" key="4">
    <source>
        <dbReference type="ARBA" id="ARBA00022679"/>
    </source>
</evidence>
<dbReference type="InterPro" id="IPR003018">
    <property type="entry name" value="GAF"/>
</dbReference>
<dbReference type="Gene3D" id="1.10.287.130">
    <property type="match status" value="1"/>
</dbReference>
<dbReference type="Pfam" id="PF02518">
    <property type="entry name" value="HATPase_c"/>
    <property type="match status" value="1"/>
</dbReference>
<evidence type="ECO:0000256" key="5">
    <source>
        <dbReference type="ARBA" id="ARBA00022777"/>
    </source>
</evidence>
<dbReference type="InterPro" id="IPR036097">
    <property type="entry name" value="HisK_dim/P_sf"/>
</dbReference>
<dbReference type="Pfam" id="PF13185">
    <property type="entry name" value="GAF_2"/>
    <property type="match status" value="1"/>
</dbReference>
<evidence type="ECO:0000259" key="6">
    <source>
        <dbReference type="PROSITE" id="PS50109"/>
    </source>
</evidence>
<proteinExistence type="predicted"/>
<dbReference type="InterPro" id="IPR000014">
    <property type="entry name" value="PAS"/>
</dbReference>
<evidence type="ECO:0000259" key="7">
    <source>
        <dbReference type="PROSITE" id="PS50112"/>
    </source>
</evidence>
<dbReference type="EMBL" id="VOMC01000027">
    <property type="protein sequence ID" value="NVI06795.1"/>
    <property type="molecule type" value="Genomic_DNA"/>
</dbReference>
<dbReference type="Gene3D" id="3.30.450.20">
    <property type="entry name" value="PAS domain"/>
    <property type="match status" value="4"/>
</dbReference>
<accession>A0ABX2NS51</accession>
<organism evidence="9 10">
    <name type="scientific">Paraburkholderia youngii</name>
    <dbReference type="NCBI Taxonomy" id="2782701"/>
    <lineage>
        <taxon>Bacteria</taxon>
        <taxon>Pseudomonadati</taxon>
        <taxon>Pseudomonadota</taxon>
        <taxon>Betaproteobacteria</taxon>
        <taxon>Burkholderiales</taxon>
        <taxon>Burkholderiaceae</taxon>
        <taxon>Paraburkholderia</taxon>
    </lineage>
</organism>
<name>A0ABX2NS51_9BURK</name>